<dbReference type="Proteomes" id="UP000005707">
    <property type="component" value="Unassembled WGS sequence"/>
</dbReference>
<dbReference type="PANTHER" id="PTHR23407:SF1">
    <property type="entry name" value="5-FORMYLTETRAHYDROFOLATE CYCLO-LIGASE"/>
    <property type="match status" value="1"/>
</dbReference>
<dbReference type="Pfam" id="PF01812">
    <property type="entry name" value="5-FTHF_cyc-lig"/>
    <property type="match status" value="1"/>
</dbReference>
<evidence type="ECO:0000256" key="2">
    <source>
        <dbReference type="ARBA" id="ARBA00022741"/>
    </source>
</evidence>
<accession>F7PWC3</accession>
<comment type="similarity">
    <text evidence="1 5">Belongs to the 5-formyltetrahydrofolate cyclo-ligase family.</text>
</comment>
<dbReference type="SUPFAM" id="SSF100950">
    <property type="entry name" value="NagB/RpiA/CoA transferase-like"/>
    <property type="match status" value="1"/>
</dbReference>
<feature type="binding site" evidence="4">
    <location>
        <position position="58"/>
    </location>
    <ligand>
        <name>substrate</name>
    </ligand>
</feature>
<sequence>MDLVERKKMIRQMIMYNRDVIDQQERLSMDQSVFERLTNSKEFNDAESIFIFVSFRSEVDTHRIIQKAIDLGKRVCVPKIEKKSEGMTPYQIQSLDQLEEGYYGVLEPKYGCELCDKETIDLIIMPGLAFDAKGGRVGYGGGFYDHFINSMETSVRKLAIAYDFQVLDKVPMGENDQLVDQIITDQRVIDCK</sequence>
<dbReference type="GO" id="GO:0005524">
    <property type="term" value="F:ATP binding"/>
    <property type="evidence" value="ECO:0007669"/>
    <property type="project" value="UniProtKB-KW"/>
</dbReference>
<reference evidence="6 7" key="1">
    <citation type="journal article" date="2011" name="J. Bacteriol.">
        <title>Genome sequence of Haloplasma contractile, an unusual contractile bacterium from a deep-sea anoxic brine lake.</title>
        <authorList>
            <person name="Antunes A."/>
            <person name="Alam I."/>
            <person name="El Dorry H."/>
            <person name="Siam R."/>
            <person name="Robertson A."/>
            <person name="Bajic V.B."/>
            <person name="Stingl U."/>
        </authorList>
    </citation>
    <scope>NUCLEOTIDE SEQUENCE [LARGE SCALE GENOMIC DNA]</scope>
    <source>
        <strain evidence="6 7">SSD-17B</strain>
    </source>
</reference>
<keyword evidence="6" id="KW-0436">Ligase</keyword>
<evidence type="ECO:0000256" key="3">
    <source>
        <dbReference type="ARBA" id="ARBA00022840"/>
    </source>
</evidence>
<feature type="binding site" evidence="4">
    <location>
        <position position="53"/>
    </location>
    <ligand>
        <name>substrate</name>
    </ligand>
</feature>
<dbReference type="GO" id="GO:0009396">
    <property type="term" value="P:folic acid-containing compound biosynthetic process"/>
    <property type="evidence" value="ECO:0007669"/>
    <property type="project" value="TreeGrafter"/>
</dbReference>
<dbReference type="EC" id="6.3.3.2" evidence="5"/>
<evidence type="ECO:0000256" key="4">
    <source>
        <dbReference type="PIRSR" id="PIRSR006806-1"/>
    </source>
</evidence>
<keyword evidence="5" id="KW-0460">Magnesium</keyword>
<reference evidence="6 7" key="2">
    <citation type="journal article" date="2013" name="PLoS ONE">
        <title>INDIGO - INtegrated Data Warehouse of MIcrobial GenOmes with Examples from the Red Sea Extremophiles.</title>
        <authorList>
            <person name="Alam I."/>
            <person name="Antunes A."/>
            <person name="Kamau A.A."/>
            <person name="Ba Alawi W."/>
            <person name="Kalkatawi M."/>
            <person name="Stingl U."/>
            <person name="Bajic V.B."/>
        </authorList>
    </citation>
    <scope>NUCLEOTIDE SEQUENCE [LARGE SCALE GENOMIC DNA]</scope>
    <source>
        <strain evidence="6 7">SSD-17B</strain>
    </source>
</reference>
<dbReference type="InterPro" id="IPR037171">
    <property type="entry name" value="NagB/RpiA_transferase-like"/>
</dbReference>
<evidence type="ECO:0000256" key="5">
    <source>
        <dbReference type="RuleBase" id="RU361279"/>
    </source>
</evidence>
<dbReference type="InParanoid" id="F7PWC3"/>
<keyword evidence="5" id="KW-0479">Metal-binding</keyword>
<gene>
    <name evidence="6" type="ORF">HLPCO_003101</name>
</gene>
<dbReference type="STRING" id="1033810.HLPCO_003101"/>
<comment type="catalytic activity">
    <reaction evidence="5">
        <text>(6S)-5-formyl-5,6,7,8-tetrahydrofolate + ATP = (6R)-5,10-methenyltetrahydrofolate + ADP + phosphate</text>
        <dbReference type="Rhea" id="RHEA:10488"/>
        <dbReference type="ChEBI" id="CHEBI:30616"/>
        <dbReference type="ChEBI" id="CHEBI:43474"/>
        <dbReference type="ChEBI" id="CHEBI:57455"/>
        <dbReference type="ChEBI" id="CHEBI:57457"/>
        <dbReference type="ChEBI" id="CHEBI:456216"/>
        <dbReference type="EC" id="6.3.3.2"/>
    </reaction>
</comment>
<dbReference type="PIRSF" id="PIRSF006806">
    <property type="entry name" value="FTHF_cligase"/>
    <property type="match status" value="1"/>
</dbReference>
<dbReference type="EMBL" id="AFNU02000024">
    <property type="protein sequence ID" value="ERJ10902.1"/>
    <property type="molecule type" value="Genomic_DNA"/>
</dbReference>
<dbReference type="eggNOG" id="COG0212">
    <property type="taxonomic scope" value="Bacteria"/>
</dbReference>
<dbReference type="GO" id="GO:0035999">
    <property type="term" value="P:tetrahydrofolate interconversion"/>
    <property type="evidence" value="ECO:0007669"/>
    <property type="project" value="TreeGrafter"/>
</dbReference>
<organism evidence="6 7">
    <name type="scientific">Haloplasma contractile SSD-17B</name>
    <dbReference type="NCBI Taxonomy" id="1033810"/>
    <lineage>
        <taxon>Bacteria</taxon>
        <taxon>Bacillati</taxon>
        <taxon>Mycoplasmatota</taxon>
        <taxon>Mollicutes</taxon>
        <taxon>Haloplasmatales</taxon>
        <taxon>Haloplasmataceae</taxon>
        <taxon>Haloplasma</taxon>
    </lineage>
</organism>
<dbReference type="Gene3D" id="3.40.50.10420">
    <property type="entry name" value="NagB/RpiA/CoA transferase-like"/>
    <property type="match status" value="1"/>
</dbReference>
<keyword evidence="3 4" id="KW-0067">ATP-binding</keyword>
<proteinExistence type="inferred from homology"/>
<dbReference type="NCBIfam" id="TIGR02727">
    <property type="entry name" value="MTHFS_bact"/>
    <property type="match status" value="1"/>
</dbReference>
<evidence type="ECO:0000313" key="7">
    <source>
        <dbReference type="Proteomes" id="UP000005707"/>
    </source>
</evidence>
<dbReference type="RefSeq" id="WP_008824720.1">
    <property type="nucleotide sequence ID" value="NZ_AFNU02000024.1"/>
</dbReference>
<protein>
    <recommendedName>
        <fullName evidence="5">5-formyltetrahydrofolate cyclo-ligase</fullName>
        <ecNumber evidence="5">6.3.3.2</ecNumber>
    </recommendedName>
</protein>
<comment type="cofactor">
    <cofactor evidence="5">
        <name>Mg(2+)</name>
        <dbReference type="ChEBI" id="CHEBI:18420"/>
    </cofactor>
</comment>
<dbReference type="InterPro" id="IPR002698">
    <property type="entry name" value="FTHF_cligase"/>
</dbReference>
<name>F7PWC3_9MOLU</name>
<feature type="binding site" evidence="4">
    <location>
        <begin position="136"/>
        <end position="144"/>
    </location>
    <ligand>
        <name>ATP</name>
        <dbReference type="ChEBI" id="CHEBI:30616"/>
    </ligand>
</feature>
<dbReference type="AlphaFoldDB" id="F7PWC3"/>
<comment type="caution">
    <text evidence="6">The sequence shown here is derived from an EMBL/GenBank/DDBJ whole genome shotgun (WGS) entry which is preliminary data.</text>
</comment>
<evidence type="ECO:0000256" key="1">
    <source>
        <dbReference type="ARBA" id="ARBA00010638"/>
    </source>
</evidence>
<keyword evidence="7" id="KW-1185">Reference proteome</keyword>
<dbReference type="InterPro" id="IPR024185">
    <property type="entry name" value="FTHF_cligase-like_sf"/>
</dbReference>
<dbReference type="PANTHER" id="PTHR23407">
    <property type="entry name" value="ATPASE INHIBITOR/5-FORMYLTETRAHYDROFOLATE CYCLO-LIGASE"/>
    <property type="match status" value="1"/>
</dbReference>
<dbReference type="FunCoup" id="F7PWC3">
    <property type="interactions" value="236"/>
</dbReference>
<evidence type="ECO:0000313" key="6">
    <source>
        <dbReference type="EMBL" id="ERJ10902.1"/>
    </source>
</evidence>
<keyword evidence="2 4" id="KW-0547">Nucleotide-binding</keyword>
<dbReference type="OrthoDB" id="9801938at2"/>
<dbReference type="GO" id="GO:0046872">
    <property type="term" value="F:metal ion binding"/>
    <property type="evidence" value="ECO:0007669"/>
    <property type="project" value="UniProtKB-KW"/>
</dbReference>
<dbReference type="GO" id="GO:0030272">
    <property type="term" value="F:5-formyltetrahydrofolate cyclo-ligase activity"/>
    <property type="evidence" value="ECO:0007669"/>
    <property type="project" value="UniProtKB-EC"/>
</dbReference>
<feature type="binding site" evidence="4">
    <location>
        <begin position="7"/>
        <end position="11"/>
    </location>
    <ligand>
        <name>ATP</name>
        <dbReference type="ChEBI" id="CHEBI:30616"/>
    </ligand>
</feature>